<accession>A0AAU9DD50</accession>
<keyword evidence="1" id="KW-0812">Transmembrane</keyword>
<protein>
    <submittedName>
        <fullName evidence="3">Uncharacterized protein</fullName>
    </submittedName>
</protein>
<dbReference type="GO" id="GO:0004553">
    <property type="term" value="F:hydrolase activity, hydrolyzing O-glycosyl compounds"/>
    <property type="evidence" value="ECO:0007669"/>
    <property type="project" value="UniProtKB-ARBA"/>
</dbReference>
<sequence>MRTVMLTFFACLYFFPLFAQDDGRINSPEHELANKTILIKRKDNKLPVELIQNNKPRAYTFENAKAGYPTFIDLSIEEDPKILDIWRRTGRQPTYVIHNGERGAHPSRYSQAVNGYSSLLGILVDSNGNPMKDVQIKEIPGSSYSSYFRIPSKDIPKSLTFIKKGYSFAPNTFFPKYFSKQEFTFIAHALPLGQELMASIASTGRFDAKADPKGPKLIRHNIEQENEALIFNGFDSFGQFQRDKRFSELDEFTIFLSVKLSPGGSHVQTLFSQDSSFALKIQTGRHLMFTLPGVNDYRSMVRLKNPWKWIDIAITKSRDNTVCLYANGKQVERFRIPQPKPSTKPMLVGNYPWPEPYNGEMRDLMIWNRSMDETQILELFSTPPVTDTFDFKVSKNIWISIGSGILLFIFLISIVFYYFKKRKANSSKEAGITIRKQAKRQAQPTEPITKTNETTICLFGPFSIISSNNEKLKNRFSPKMQEALSFFLINHAFGNQKINPEQIYSALWEDLDLASAKNNRSTLFSKLRKVMAELRIGELKHESGHWLLTLSDDVNCDLYGVSEVFLKGGSTFRNSSEHKEILQTLSKGKLCAFLQSGWVDKYRDELDNLVASKLNDLPETDDHYWYRLLADALQTSDKFSEDGMAYRIRSYILQGQIQKAKEYFKRYKSEYDAVYNTEYEKRFEDFALSPTA</sequence>
<evidence type="ECO:0000256" key="1">
    <source>
        <dbReference type="SAM" id="Phobius"/>
    </source>
</evidence>
<dbReference type="GO" id="GO:0005975">
    <property type="term" value="P:carbohydrate metabolic process"/>
    <property type="evidence" value="ECO:0007669"/>
    <property type="project" value="UniProtKB-ARBA"/>
</dbReference>
<keyword evidence="1" id="KW-0472">Membrane</keyword>
<dbReference type="Gene3D" id="2.60.120.200">
    <property type="match status" value="1"/>
</dbReference>
<keyword evidence="1" id="KW-1133">Transmembrane helix</keyword>
<keyword evidence="4" id="KW-1185">Reference proteome</keyword>
<evidence type="ECO:0000313" key="4">
    <source>
        <dbReference type="Proteomes" id="UP001348817"/>
    </source>
</evidence>
<dbReference type="EMBL" id="AP025318">
    <property type="protein sequence ID" value="BDD12394.1"/>
    <property type="molecule type" value="Genomic_DNA"/>
</dbReference>
<keyword evidence="3" id="KW-0614">Plasmid</keyword>
<evidence type="ECO:0000256" key="2">
    <source>
        <dbReference type="SAM" id="SignalP"/>
    </source>
</evidence>
<keyword evidence="2" id="KW-0732">Signal</keyword>
<evidence type="ECO:0000313" key="3">
    <source>
        <dbReference type="EMBL" id="BDD12394.1"/>
    </source>
</evidence>
<name>A0AAU9DD50_9BACT</name>
<dbReference type="GO" id="GO:0003677">
    <property type="term" value="F:DNA binding"/>
    <property type="evidence" value="ECO:0007669"/>
    <property type="project" value="TreeGrafter"/>
</dbReference>
<dbReference type="KEGG" id="fax:FUAX_48260"/>
<dbReference type="GO" id="GO:0006355">
    <property type="term" value="P:regulation of DNA-templated transcription"/>
    <property type="evidence" value="ECO:0007669"/>
    <property type="project" value="TreeGrafter"/>
</dbReference>
<dbReference type="PANTHER" id="PTHR35807">
    <property type="entry name" value="TRANSCRIPTIONAL REGULATOR REDD-RELATED"/>
    <property type="match status" value="1"/>
</dbReference>
<geneLocation type="plasmid" evidence="3 4">
    <name>pFA4</name>
</geneLocation>
<feature type="transmembrane region" description="Helical" evidence="1">
    <location>
        <begin position="397"/>
        <end position="419"/>
    </location>
</feature>
<dbReference type="SUPFAM" id="SSF49899">
    <property type="entry name" value="Concanavalin A-like lectins/glucanases"/>
    <property type="match status" value="1"/>
</dbReference>
<organism evidence="3 4">
    <name type="scientific">Fulvitalea axinellae</name>
    <dbReference type="NCBI Taxonomy" id="1182444"/>
    <lineage>
        <taxon>Bacteria</taxon>
        <taxon>Pseudomonadati</taxon>
        <taxon>Bacteroidota</taxon>
        <taxon>Cytophagia</taxon>
        <taxon>Cytophagales</taxon>
        <taxon>Persicobacteraceae</taxon>
        <taxon>Fulvitalea</taxon>
    </lineage>
</organism>
<dbReference type="InterPro" id="IPR051677">
    <property type="entry name" value="AfsR-DnrI-RedD_regulator"/>
</dbReference>
<proteinExistence type="predicted"/>
<dbReference type="Proteomes" id="UP001348817">
    <property type="component" value="Plasmid pFA4"/>
</dbReference>
<dbReference type="AlphaFoldDB" id="A0AAU9DD50"/>
<dbReference type="Pfam" id="PF13385">
    <property type="entry name" value="Laminin_G_3"/>
    <property type="match status" value="1"/>
</dbReference>
<reference evidence="3 4" key="1">
    <citation type="submission" date="2021-12" db="EMBL/GenBank/DDBJ databases">
        <title>Genome sequencing of bacteria with rrn-lacking chromosome and rrn-plasmid.</title>
        <authorList>
            <person name="Anda M."/>
            <person name="Iwasaki W."/>
        </authorList>
    </citation>
    <scope>NUCLEOTIDE SEQUENCE [LARGE SCALE GENOMIC DNA]</scope>
    <source>
        <strain evidence="3 4">DSM 100852</strain>
        <plasmid evidence="3 4">pFA4</plasmid>
    </source>
</reference>
<gene>
    <name evidence="3" type="ORF">FUAX_48260</name>
</gene>
<dbReference type="InterPro" id="IPR013320">
    <property type="entry name" value="ConA-like_dom_sf"/>
</dbReference>
<feature type="chain" id="PRO_5043806964" evidence="2">
    <location>
        <begin position="20"/>
        <end position="692"/>
    </location>
</feature>
<feature type="signal peptide" evidence="2">
    <location>
        <begin position="1"/>
        <end position="19"/>
    </location>
</feature>
<dbReference type="PANTHER" id="PTHR35807:SF1">
    <property type="entry name" value="TRANSCRIPTIONAL REGULATOR REDD"/>
    <property type="match status" value="1"/>
</dbReference>